<evidence type="ECO:0000259" key="3">
    <source>
        <dbReference type="Pfam" id="PF12828"/>
    </source>
</evidence>
<dbReference type="PANTHER" id="PTHR47185:SF2">
    <property type="entry name" value="FUNGAL PROTEIN"/>
    <property type="match status" value="1"/>
</dbReference>
<dbReference type="AlphaFoldDB" id="A0A6G1JF73"/>
<feature type="region of interest" description="Disordered" evidence="1">
    <location>
        <begin position="436"/>
        <end position="471"/>
    </location>
</feature>
<dbReference type="PANTHER" id="PTHR47185">
    <property type="entry name" value="PX DOMAIN-CONTAINING PROTEIN YPR097W"/>
    <property type="match status" value="1"/>
</dbReference>
<accession>A0A6G1JF73</accession>
<dbReference type="OrthoDB" id="2117459at2759"/>
<feature type="compositionally biased region" description="Low complexity" evidence="1">
    <location>
        <begin position="439"/>
        <end position="462"/>
    </location>
</feature>
<feature type="region of interest" description="Disordered" evidence="1">
    <location>
        <begin position="581"/>
        <end position="602"/>
    </location>
</feature>
<dbReference type="InterPro" id="IPR047168">
    <property type="entry name" value="LEC1-like"/>
</dbReference>
<dbReference type="InterPro" id="IPR024554">
    <property type="entry name" value="LEC1-like_C"/>
</dbReference>
<sequence length="713" mass="79585">MSHPTLTPAQTHALFDVLIHHQLYAEIEAFKYPTTIDQYGFPFRKADGVQTTAPLLQNMLNKFVLRLPGVKSIVLDFWQEKVRALVSKLGEAELSESYDKGAIGSRKALATAISSLLEYVARGMLGGYPVRQGKVGQRKEYDTTKPEDILEAWDDGMRELIYGDLLDELFAKVGETGKLEEHSSLVRAAHEYILLNLASFLHHIFIMSPDGQYLLRLLENVHRLIPYTLVRQTLRVGNAATMINGMVRLVLTKLSVTAVTNWIGLTSNSNDGMNLMQQIISTVMAWDTSEFQKRAQKLESNRDAPKKEVFKAIKNHVYASRDTHDAARNISLQESKSIIAVILETADPPVDTESLKEHEHGIAMEFYSTFQSIRDREELTKILCKMQPDVLTSAVRDTVSAFDPIIRAVHNAVDLSGTVTDAESFLTDLIKVSKPKKVGNGSRAGSRANSRSNSPNNSTPASVTDAPGNMHLPTVEDYVQLLRKHMPSSHKFFHQICKNAPDLAKEYRSYAKAVLAEFRLSDAEQKEEGGAGNMTAPLQSLFSSLSSEKQDEMKKLLDHHEKHLKHLKSTSYTRLKAILDSTHPKDASKPAPSSKGTTHGPGMYLSRWHSLLDSTYITPATLTGPVRRGWEVKGELDGRGLKTGAALDRVNHKRISSRDRNQGIHVADGTGDAVERREKKRDALEEDKVRGVWEGMRSSWVGVCRGLEVMREE</sequence>
<evidence type="ECO:0000256" key="1">
    <source>
        <dbReference type="SAM" id="MobiDB-lite"/>
    </source>
</evidence>
<feature type="domain" description="PX-associated" evidence="3">
    <location>
        <begin position="4"/>
        <end position="122"/>
    </location>
</feature>
<gene>
    <name evidence="4" type="ORF">K458DRAFT_359877</name>
</gene>
<name>A0A6G1JF73_9PLEO</name>
<evidence type="ECO:0000259" key="2">
    <source>
        <dbReference type="Pfam" id="PF12825"/>
    </source>
</evidence>
<feature type="domain" description="PX" evidence="2">
    <location>
        <begin position="166"/>
        <end position="356"/>
    </location>
</feature>
<organism evidence="4 5">
    <name type="scientific">Lentithecium fluviatile CBS 122367</name>
    <dbReference type="NCBI Taxonomy" id="1168545"/>
    <lineage>
        <taxon>Eukaryota</taxon>
        <taxon>Fungi</taxon>
        <taxon>Dikarya</taxon>
        <taxon>Ascomycota</taxon>
        <taxon>Pezizomycotina</taxon>
        <taxon>Dothideomycetes</taxon>
        <taxon>Pleosporomycetidae</taxon>
        <taxon>Pleosporales</taxon>
        <taxon>Massarineae</taxon>
        <taxon>Lentitheciaceae</taxon>
        <taxon>Lentithecium</taxon>
    </lineage>
</organism>
<reference evidence="4" key="1">
    <citation type="journal article" date="2020" name="Stud. Mycol.">
        <title>101 Dothideomycetes genomes: a test case for predicting lifestyles and emergence of pathogens.</title>
        <authorList>
            <person name="Haridas S."/>
            <person name="Albert R."/>
            <person name="Binder M."/>
            <person name="Bloem J."/>
            <person name="Labutti K."/>
            <person name="Salamov A."/>
            <person name="Andreopoulos B."/>
            <person name="Baker S."/>
            <person name="Barry K."/>
            <person name="Bills G."/>
            <person name="Bluhm B."/>
            <person name="Cannon C."/>
            <person name="Castanera R."/>
            <person name="Culley D."/>
            <person name="Daum C."/>
            <person name="Ezra D."/>
            <person name="Gonzalez J."/>
            <person name="Henrissat B."/>
            <person name="Kuo A."/>
            <person name="Liang C."/>
            <person name="Lipzen A."/>
            <person name="Lutzoni F."/>
            <person name="Magnuson J."/>
            <person name="Mondo S."/>
            <person name="Nolan M."/>
            <person name="Ohm R."/>
            <person name="Pangilinan J."/>
            <person name="Park H.-J."/>
            <person name="Ramirez L."/>
            <person name="Alfaro M."/>
            <person name="Sun H."/>
            <person name="Tritt A."/>
            <person name="Yoshinaga Y."/>
            <person name="Zwiers L.-H."/>
            <person name="Turgeon B."/>
            <person name="Goodwin S."/>
            <person name="Spatafora J."/>
            <person name="Crous P."/>
            <person name="Grigoriev I."/>
        </authorList>
    </citation>
    <scope>NUCLEOTIDE SEQUENCE</scope>
    <source>
        <strain evidence="4">CBS 122367</strain>
    </source>
</reference>
<keyword evidence="5" id="KW-1185">Reference proteome</keyword>
<dbReference type="EMBL" id="MU005573">
    <property type="protein sequence ID" value="KAF2688891.1"/>
    <property type="molecule type" value="Genomic_DNA"/>
</dbReference>
<dbReference type="GO" id="GO:0035091">
    <property type="term" value="F:phosphatidylinositol binding"/>
    <property type="evidence" value="ECO:0007669"/>
    <property type="project" value="TreeGrafter"/>
</dbReference>
<dbReference type="InterPro" id="IPR024555">
    <property type="entry name" value="PX-associated"/>
</dbReference>
<dbReference type="Pfam" id="PF12828">
    <property type="entry name" value="PXB"/>
    <property type="match status" value="1"/>
</dbReference>
<protein>
    <recommendedName>
        <fullName evidence="6">PX-associated-domain-containing protein</fullName>
    </recommendedName>
</protein>
<evidence type="ECO:0008006" key="6">
    <source>
        <dbReference type="Google" id="ProtNLM"/>
    </source>
</evidence>
<dbReference type="Pfam" id="PF12825">
    <property type="entry name" value="DUF3818"/>
    <property type="match status" value="1"/>
</dbReference>
<dbReference type="Proteomes" id="UP000799291">
    <property type="component" value="Unassembled WGS sequence"/>
</dbReference>
<evidence type="ECO:0000313" key="4">
    <source>
        <dbReference type="EMBL" id="KAF2688891.1"/>
    </source>
</evidence>
<evidence type="ECO:0000313" key="5">
    <source>
        <dbReference type="Proteomes" id="UP000799291"/>
    </source>
</evidence>
<proteinExistence type="predicted"/>